<organism evidence="1 2">
    <name type="scientific">Deinococcus puniceus</name>
    <dbReference type="NCBI Taxonomy" id="1182568"/>
    <lineage>
        <taxon>Bacteria</taxon>
        <taxon>Thermotogati</taxon>
        <taxon>Deinococcota</taxon>
        <taxon>Deinococci</taxon>
        <taxon>Deinococcales</taxon>
        <taxon>Deinococcaceae</taxon>
        <taxon>Deinococcus</taxon>
    </lineage>
</organism>
<name>A0A172TAK2_9DEIO</name>
<sequence length="140" mass="15866">MKDHRPQEHSVRDLLRELFPETHRELFGHEADATHPAPPPLTLGLYPVADGRLALVQGDQLAEFTPLDPKAKGALHCDLCHYTRSRTEAALYRVHVAARRTRYVTLCTGTQSCQQRAGRSGLERLAHRIFPIEPIRADER</sequence>
<gene>
    <name evidence="1" type="ORF">SU48_09455</name>
</gene>
<dbReference type="KEGG" id="dpu:SU48_09455"/>
<proteinExistence type="predicted"/>
<accession>A0A172TAK2</accession>
<evidence type="ECO:0000313" key="1">
    <source>
        <dbReference type="EMBL" id="ANE43966.1"/>
    </source>
</evidence>
<dbReference type="AlphaFoldDB" id="A0A172TAK2"/>
<keyword evidence="2" id="KW-1185">Reference proteome</keyword>
<dbReference type="RefSeq" id="WP_064015038.1">
    <property type="nucleotide sequence ID" value="NZ_CP011387.1"/>
</dbReference>
<dbReference type="OrthoDB" id="68895at2"/>
<dbReference type="STRING" id="1182568.SU48_09455"/>
<dbReference type="EMBL" id="CP011387">
    <property type="protein sequence ID" value="ANE43966.1"/>
    <property type="molecule type" value="Genomic_DNA"/>
</dbReference>
<dbReference type="PATRIC" id="fig|1182568.3.peg.1968"/>
<dbReference type="Proteomes" id="UP000077363">
    <property type="component" value="Chromosome"/>
</dbReference>
<protein>
    <recommendedName>
        <fullName evidence="3">Elongation factor G-binding protein C-terminal treble-clef zinc-finger domain-containing protein</fullName>
    </recommendedName>
</protein>
<evidence type="ECO:0008006" key="3">
    <source>
        <dbReference type="Google" id="ProtNLM"/>
    </source>
</evidence>
<reference evidence="1 2" key="1">
    <citation type="submission" date="2015-01" db="EMBL/GenBank/DDBJ databases">
        <title>Deinococcus puniceus/DY1/ whole genome sequencing.</title>
        <authorList>
            <person name="Kim M.K."/>
            <person name="Srinivasan S."/>
            <person name="Lee J.-J."/>
        </authorList>
    </citation>
    <scope>NUCLEOTIDE SEQUENCE [LARGE SCALE GENOMIC DNA]</scope>
    <source>
        <strain evidence="1 2">DY1</strain>
    </source>
</reference>
<evidence type="ECO:0000313" key="2">
    <source>
        <dbReference type="Proteomes" id="UP000077363"/>
    </source>
</evidence>